<dbReference type="EMBL" id="CACSLK010003174">
    <property type="protein sequence ID" value="CAA0808587.1"/>
    <property type="molecule type" value="Genomic_DNA"/>
</dbReference>
<sequence length="485" mass="53860">MEGHCQMKISEDSNFTDVLLSFLTLPLGTIVRVLNKHYGYEAPVLGSLTTLYNGIRDLDNGLFLSEDCKNLLLNPIRSSEDEFRRLKINVDDTPPTRYFRCGGGGTMCFSIFPNVSMYFSGLKCNCGRPLDKKIYVRGVDDSSGGVFIASKASLIITDDLQILPSATNTVVQILRNSGITDATGIKERSVTLGFNEIMNLLKGSLVSRAPFTELILKKNSMKHVATNYRIGVPPVDLNKKLMEPFSDKKMTMKAIVLANKLLFAEVDGDFVDFLFSLLALPLGRVEWLLGCDTRLSNADKLYRSVANGRNDKYLKNKYVTKAQLLKPKVPLCYYSRTHSLSPTEVYFPDLYYFYDNGGCLSPLPSLHLFSGRYVSSYKFPEGQVTKRNGQWVSNSTFAEGKAKYVNGTTMYMVTDDLTVTPLSSTSGLSVLNSLKIPLSEVKELELVVGLKEALSILKASLTSSRALTDGLITPFLMMKKPKQEG</sequence>
<name>A0A9N7MJP4_STRHE</name>
<reference evidence="1" key="1">
    <citation type="submission" date="2019-12" db="EMBL/GenBank/DDBJ databases">
        <authorList>
            <person name="Scholes J."/>
        </authorList>
    </citation>
    <scope>NUCLEOTIDE SEQUENCE</scope>
</reference>
<dbReference type="AlphaFoldDB" id="A0A9N7MJP4"/>
<dbReference type="Proteomes" id="UP001153555">
    <property type="component" value="Unassembled WGS sequence"/>
</dbReference>
<gene>
    <name evidence="1" type="ORF">SHERM_10818</name>
</gene>
<evidence type="ECO:0000313" key="2">
    <source>
        <dbReference type="Proteomes" id="UP001153555"/>
    </source>
</evidence>
<dbReference type="OrthoDB" id="1099638at2759"/>
<proteinExistence type="predicted"/>
<dbReference type="PANTHER" id="PTHR33103:SF27">
    <property type="entry name" value="OS04G0594700 PROTEIN"/>
    <property type="match status" value="1"/>
</dbReference>
<dbReference type="InterPro" id="IPR007750">
    <property type="entry name" value="DUF674"/>
</dbReference>
<protein>
    <recommendedName>
        <fullName evidence="3">DUF674 domain-containing protein</fullName>
    </recommendedName>
</protein>
<keyword evidence="2" id="KW-1185">Reference proteome</keyword>
<organism evidence="1 2">
    <name type="scientific">Striga hermonthica</name>
    <name type="common">Purple witchweed</name>
    <name type="synonym">Buchnera hermonthica</name>
    <dbReference type="NCBI Taxonomy" id="68872"/>
    <lineage>
        <taxon>Eukaryota</taxon>
        <taxon>Viridiplantae</taxon>
        <taxon>Streptophyta</taxon>
        <taxon>Embryophyta</taxon>
        <taxon>Tracheophyta</taxon>
        <taxon>Spermatophyta</taxon>
        <taxon>Magnoliopsida</taxon>
        <taxon>eudicotyledons</taxon>
        <taxon>Gunneridae</taxon>
        <taxon>Pentapetalae</taxon>
        <taxon>asterids</taxon>
        <taxon>lamiids</taxon>
        <taxon>Lamiales</taxon>
        <taxon>Orobanchaceae</taxon>
        <taxon>Buchnereae</taxon>
        <taxon>Striga</taxon>
    </lineage>
</organism>
<evidence type="ECO:0000313" key="1">
    <source>
        <dbReference type="EMBL" id="CAA0808587.1"/>
    </source>
</evidence>
<accession>A0A9N7MJP4</accession>
<evidence type="ECO:0008006" key="3">
    <source>
        <dbReference type="Google" id="ProtNLM"/>
    </source>
</evidence>
<comment type="caution">
    <text evidence="1">The sequence shown here is derived from an EMBL/GenBank/DDBJ whole genome shotgun (WGS) entry which is preliminary data.</text>
</comment>
<dbReference type="Pfam" id="PF05056">
    <property type="entry name" value="DUF674"/>
    <property type="match status" value="1"/>
</dbReference>
<dbReference type="PANTHER" id="PTHR33103">
    <property type="entry name" value="OS01G0153900 PROTEIN"/>
    <property type="match status" value="1"/>
</dbReference>